<dbReference type="Pfam" id="PF00535">
    <property type="entry name" value="Glycos_transf_2"/>
    <property type="match status" value="1"/>
</dbReference>
<organism evidence="2 3">
    <name type="scientific">Ideonella azotifigens</name>
    <dbReference type="NCBI Taxonomy" id="513160"/>
    <lineage>
        <taxon>Bacteria</taxon>
        <taxon>Pseudomonadati</taxon>
        <taxon>Pseudomonadota</taxon>
        <taxon>Betaproteobacteria</taxon>
        <taxon>Burkholderiales</taxon>
        <taxon>Sphaerotilaceae</taxon>
        <taxon>Ideonella</taxon>
    </lineage>
</organism>
<dbReference type="Pfam" id="PF13692">
    <property type="entry name" value="Glyco_trans_1_4"/>
    <property type="match status" value="1"/>
</dbReference>
<comment type="caution">
    <text evidence="2">The sequence shown here is derived from an EMBL/GenBank/DDBJ whole genome shotgun (WGS) entry which is preliminary data.</text>
</comment>
<dbReference type="Proteomes" id="UP001500279">
    <property type="component" value="Unassembled WGS sequence"/>
</dbReference>
<name>A0ABN1JKT8_9BURK</name>
<dbReference type="CDD" id="cd04186">
    <property type="entry name" value="GT_2_like_c"/>
    <property type="match status" value="1"/>
</dbReference>
<protein>
    <submittedName>
        <fullName evidence="2">Glycosyltransferase</fullName>
    </submittedName>
</protein>
<dbReference type="RefSeq" id="WP_141287502.1">
    <property type="nucleotide sequence ID" value="NZ_BAAAEW010000004.1"/>
</dbReference>
<reference evidence="2 3" key="1">
    <citation type="journal article" date="2019" name="Int. J. Syst. Evol. Microbiol.">
        <title>The Global Catalogue of Microorganisms (GCM) 10K type strain sequencing project: providing services to taxonomists for standard genome sequencing and annotation.</title>
        <authorList>
            <consortium name="The Broad Institute Genomics Platform"/>
            <consortium name="The Broad Institute Genome Sequencing Center for Infectious Disease"/>
            <person name="Wu L."/>
            <person name="Ma J."/>
        </authorList>
    </citation>
    <scope>NUCLEOTIDE SEQUENCE [LARGE SCALE GENOMIC DNA]</scope>
    <source>
        <strain evidence="2 3">JCM 15503</strain>
    </source>
</reference>
<accession>A0ABN1JKT8</accession>
<dbReference type="Gene3D" id="3.40.50.2000">
    <property type="entry name" value="Glycogen Phosphorylase B"/>
    <property type="match status" value="1"/>
</dbReference>
<sequence>MSTSPTVAPHAVAAQHGLGIVDAISFNHISGWVWNPDCPDEPVQIEVLDGDTQLAVVQAELYRPDLQKLGMGNGRHGFSFNFGPTILPLARHTLRVRRLSDGSDLSGSPRVLERDGGALDRSTRIYIEQLMQAEVAVARTPEDLSFALALLAEQMGVVTSRQLELGQSLGQGPDLGVLGELLDQAAPAQWMGATQLAMSQRYPAVLLPSFEKPKVSVIIPVYGKFQLTYDCIRSIQQHLPEDSFEVIVVDDCSKDETLLAPLVFGGTVRVVRNETNLGFVKGCNRGAELARGEYLFFLNNDTLVHPGWLDTLTRTFRDVPDVGIAGSKLLFGDGTLQEVGGIIWRMGDGWNWGRNANPDEPRFSYLRDADYVSGAALMIPAALFNELGGFDLHFAPAYYEDTDLCFRVRQAGRRVVVQPASIIVHLEGQTSGTSVTGSGMKRFQAVNHRKFYDRWKAVLATHRFNGQQPELECERTVKKRAAFIDDSVPTPDQDAGSNAAIQHIKSLLRLGYKVTFIPADNLARIAPYTEALQSLGVECLYHPHYWSVEEFFRKNTAPIDLVYLHRFNNGTKYTGLIRRHQPLARVLYNVADLHYLRMERESQITCDSALAFKAEAVKRQELAAIAAVDATIVHSATEQEVLAEALPGAPVYVVPWAYPLRPVQTPAAQRRGVVFVGGYRHTPNVDAALWLVREIMPLVWQTLPDVPCVLVGSNMPDEVKQLAGPRVQAVGYVPDVAEVYESALISVAPLRYGAGVKGKVLEAFAAGVPCVMTPTAAEGVLLTPNLRGLVAEDAAGLARLIVLLHSQPDRVAAAAKAGQAMMSTAYSNDAVDHAIQAALAIPA</sequence>
<evidence type="ECO:0000313" key="3">
    <source>
        <dbReference type="Proteomes" id="UP001500279"/>
    </source>
</evidence>
<keyword evidence="3" id="KW-1185">Reference proteome</keyword>
<evidence type="ECO:0000313" key="2">
    <source>
        <dbReference type="EMBL" id="GAA0741853.1"/>
    </source>
</evidence>
<dbReference type="SUPFAM" id="SSF53756">
    <property type="entry name" value="UDP-Glycosyltransferase/glycogen phosphorylase"/>
    <property type="match status" value="1"/>
</dbReference>
<dbReference type="Gene3D" id="3.90.550.10">
    <property type="entry name" value="Spore Coat Polysaccharide Biosynthesis Protein SpsA, Chain A"/>
    <property type="match status" value="1"/>
</dbReference>
<evidence type="ECO:0000259" key="1">
    <source>
        <dbReference type="Pfam" id="PF00535"/>
    </source>
</evidence>
<dbReference type="PANTHER" id="PTHR43179:SF7">
    <property type="entry name" value="RHAMNOSYLTRANSFERASE WBBL"/>
    <property type="match status" value="1"/>
</dbReference>
<dbReference type="CDD" id="cd03801">
    <property type="entry name" value="GT4_PimA-like"/>
    <property type="match status" value="1"/>
</dbReference>
<proteinExistence type="predicted"/>
<gene>
    <name evidence="2" type="ORF">GCM10009107_04760</name>
</gene>
<feature type="domain" description="Glycosyltransferase 2-like" evidence="1">
    <location>
        <begin position="216"/>
        <end position="351"/>
    </location>
</feature>
<dbReference type="InterPro" id="IPR001173">
    <property type="entry name" value="Glyco_trans_2-like"/>
</dbReference>
<dbReference type="SUPFAM" id="SSF53448">
    <property type="entry name" value="Nucleotide-diphospho-sugar transferases"/>
    <property type="match status" value="1"/>
</dbReference>
<dbReference type="InterPro" id="IPR029044">
    <property type="entry name" value="Nucleotide-diphossugar_trans"/>
</dbReference>
<dbReference type="PANTHER" id="PTHR43179">
    <property type="entry name" value="RHAMNOSYLTRANSFERASE WBBL"/>
    <property type="match status" value="1"/>
</dbReference>
<dbReference type="EMBL" id="BAAAEW010000004">
    <property type="protein sequence ID" value="GAA0741853.1"/>
    <property type="molecule type" value="Genomic_DNA"/>
</dbReference>